<name>A0A6J7X4C5_9CAUD</name>
<organism evidence="2">
    <name type="scientific">uncultured Caudovirales phage</name>
    <dbReference type="NCBI Taxonomy" id="2100421"/>
    <lineage>
        <taxon>Viruses</taxon>
        <taxon>Duplodnaviria</taxon>
        <taxon>Heunggongvirae</taxon>
        <taxon>Uroviricota</taxon>
        <taxon>Caudoviricetes</taxon>
        <taxon>Peduoviridae</taxon>
        <taxon>Maltschvirus</taxon>
        <taxon>Maltschvirus maltsch</taxon>
    </lineage>
</organism>
<proteinExistence type="predicted"/>
<evidence type="ECO:0000313" key="2">
    <source>
        <dbReference type="EMBL" id="CAB5224147.1"/>
    </source>
</evidence>
<accession>A0A6J7X4C5</accession>
<sequence length="58" mass="6279">MRDRRLPDPLTSGAPVVENVVLMAPIALVIVLVAGVLLKKLLDGEGTLRKKGGRFLRD</sequence>
<dbReference type="EMBL" id="LR798334">
    <property type="protein sequence ID" value="CAB5224147.1"/>
    <property type="molecule type" value="Genomic_DNA"/>
</dbReference>
<reference evidence="2" key="1">
    <citation type="submission" date="2020-05" db="EMBL/GenBank/DDBJ databases">
        <authorList>
            <person name="Chiriac C."/>
            <person name="Salcher M."/>
            <person name="Ghai R."/>
            <person name="Kavagutti S V."/>
        </authorList>
    </citation>
    <scope>NUCLEOTIDE SEQUENCE</scope>
</reference>
<protein>
    <submittedName>
        <fullName evidence="2">Uncharacterized protein</fullName>
    </submittedName>
</protein>
<keyword evidence="1" id="KW-0812">Transmembrane</keyword>
<feature type="transmembrane region" description="Helical" evidence="1">
    <location>
        <begin position="20"/>
        <end position="42"/>
    </location>
</feature>
<keyword evidence="1" id="KW-1133">Transmembrane helix</keyword>
<evidence type="ECO:0000256" key="1">
    <source>
        <dbReference type="SAM" id="Phobius"/>
    </source>
</evidence>
<gene>
    <name evidence="2" type="ORF">UFOVP735_33</name>
</gene>
<keyword evidence="1" id="KW-0472">Membrane</keyword>